<evidence type="ECO:0000313" key="1">
    <source>
        <dbReference type="EMBL" id="SUJ25585.1"/>
    </source>
</evidence>
<reference evidence="1 2" key="1">
    <citation type="submission" date="2018-06" db="EMBL/GenBank/DDBJ databases">
        <authorList>
            <consortium name="Pathogen Informatics"/>
            <person name="Doyle S."/>
        </authorList>
    </citation>
    <scope>NUCLEOTIDE SEQUENCE [LARGE SCALE GENOMIC DNA]</scope>
    <source>
        <strain evidence="1 2">NCTC11388</strain>
    </source>
</reference>
<protein>
    <submittedName>
        <fullName evidence="1">Uncharacterized protein</fullName>
    </submittedName>
</protein>
<name>A0A380CP53_SPHSI</name>
<sequence>MKSLYFLSQRKRIISLALLSIMLSDIMIPNIAFALTAGPTSPEASSFEPIDTTDIVNPLTGSMTYNLPLIEVPGPEGGYPLSLSYHAGVSPNLEASWVGLGWTLNPGAINRNVSGFPDDYNEVNLLRRDYWAGGTRREFGINIGFGGVVNAGLTFSSDTYQGFGVGVSAGIGYKDGYFNAFAGASASTYGNASIGGLVGANIGVASASINTGYDISSNSLYGYGDLTLGNELMGISLTTNSNKPTFKSAGVSTNIGNPSAGKISTNSSFFGFFVPLPNGMSLSAFWKKTRYWSDEISTITTNGVLNLPYKNIPNHTYFSNRTGDVYRLMDFPNKSVLDNEEEYQYQGGTYADYDNYTVLAQGIGGSMKPYLFKRSLYTQNYTPANQQKDIIALAHSISNDYENGVGFRFENDFSNAYRQQLSNITLTNNASAPGNFPFSSKMNTNSMNGNILPGSKHIAHYTNDEIQSGAAKANGFIDISANTVIGFQRLSDGTGLNNTRGGKQIGGYSVTNASGVTYHYALPAYTRNEFTYTQNKDGSKFTYTERKEPYAYTWHLTAVTGPDYVDRNANGLADAGDWGYWVAFDYGKWSNSYNWRNPGIGFNEDLENGYSNYSKGTKEVYYLNSIRTRSHIALFEKEIRLDGKGAATANTNNYQHEGGFDEYSAQSLRLNKIYLLNISDAGLLNTSIGVHDGPRTFDMKDNVFDNKDVEALGRSTFEQKSLKVIDFDHSYSLVKNTANSYPLTNISEKHGKLTLDKIGFRGKGGISLIPKTVFEYEEPSVYKNVMFSNSTKFTAVGSSPFKVGDMLETSSGDYCGVIISEDVSNGGEVPSTTYSIINGNFSPSGLTGVQVRKTKNPPFNKDAYDNWGYYKADVNTNLLSTYPDLARMPTSVSGKAADAWCLRRIKSPLGADVSIEYEGAVYKDNVLKNIQSAIFNDCNVVDLNTLEFKMLYGKEYFQGPDAIFKPGDKLELTYLDYTYEDDIGYRYYSTANSTTNNIAFTFDKVVNNSVYVKFPLGTFYHRNNGVSAYGKKPIAGNIRLRNPEKNYGGGIRTKSIAIIKKDGQKNVTTYDYLSSGVTSYAPNNLEIDAVGSYPDHIKNAYRKELYKDMDYLLSISREVPPPAVMYGSVNVSTDVVQANGDKRHLGKIYYYYRTFNRKMVDRITLQQQDSPSQNTFAHNKTIKNYTANIGDLLRVIKYDEQGNKLEDLRNTYIYDELANLSGNSFYSAYDSKLEKFNYQGTIIERFGDYRSFRWNQGSTTNWRYTMVMSAIERYPSILLKTEIQNPSLGTRNISENLVYDKFSGGVTEQLNTDVYGNRYIEENIPAYTKYAEMGIKVNSPHNKNMLTQLAGTITHKVDANNNKTGVLAASATIWGNSVAVLDQNENVILQNNLNNGNVWRPMAQFTYQPSFVNPVNFVSMDWNLNPSTYSKTSGIGQYWIMNSWITKYNTGSKALESRDFGGIFSSARYGYNNSKVITTAALANYYENAFSGAEDEIVSSGITAGGRILKGSGTVTNTEYHTGAYSLILDNGKTGFEMNVPTNNLTVGRNYMASVWIKAQNASNSNAYLYYRVGSVEKGVSGLSGHSNKISGDWRLITLPVKGSDIVAGTTLEVGVRNSGSVIYADDFRFFPVGSVSTAYVYNHNDGLLDYVLNGLNLYTKYEYDAMGQLKAVYREQFGYNPYKVSDFQMHYGKNN</sequence>
<accession>A0A380CP53</accession>
<dbReference type="EMBL" id="UGYW01000002">
    <property type="protein sequence ID" value="SUJ25585.1"/>
    <property type="molecule type" value="Genomic_DNA"/>
</dbReference>
<organism evidence="1 2">
    <name type="scientific">Sphingobacterium spiritivorum</name>
    <name type="common">Flavobacterium spiritivorum</name>
    <dbReference type="NCBI Taxonomy" id="258"/>
    <lineage>
        <taxon>Bacteria</taxon>
        <taxon>Pseudomonadati</taxon>
        <taxon>Bacteroidota</taxon>
        <taxon>Sphingobacteriia</taxon>
        <taxon>Sphingobacteriales</taxon>
        <taxon>Sphingobacteriaceae</taxon>
        <taxon>Sphingobacterium</taxon>
    </lineage>
</organism>
<gene>
    <name evidence="1" type="ORF">NCTC11388_03737</name>
</gene>
<proteinExistence type="predicted"/>
<dbReference type="Gene3D" id="2.60.120.260">
    <property type="entry name" value="Galactose-binding domain-like"/>
    <property type="match status" value="1"/>
</dbReference>
<evidence type="ECO:0000313" key="2">
    <source>
        <dbReference type="Proteomes" id="UP000254893"/>
    </source>
</evidence>
<dbReference type="Proteomes" id="UP000254893">
    <property type="component" value="Unassembled WGS sequence"/>
</dbReference>